<dbReference type="Proteomes" id="UP001219525">
    <property type="component" value="Unassembled WGS sequence"/>
</dbReference>
<keyword evidence="2" id="KW-0238">DNA-binding</keyword>
<name>A0AAD6VF60_9AGAR</name>
<feature type="compositionally biased region" description="Low complexity" evidence="6">
    <location>
        <begin position="12"/>
        <end position="25"/>
    </location>
</feature>
<dbReference type="EMBL" id="JARJCW010000035">
    <property type="protein sequence ID" value="KAJ7207995.1"/>
    <property type="molecule type" value="Genomic_DNA"/>
</dbReference>
<feature type="compositionally biased region" description="Low complexity" evidence="6">
    <location>
        <begin position="246"/>
        <end position="260"/>
    </location>
</feature>
<keyword evidence="9" id="KW-1185">Reference proteome</keyword>
<dbReference type="GO" id="GO:0090575">
    <property type="term" value="C:RNA polymerase II transcription regulator complex"/>
    <property type="evidence" value="ECO:0007669"/>
    <property type="project" value="TreeGrafter"/>
</dbReference>
<evidence type="ECO:0000256" key="6">
    <source>
        <dbReference type="SAM" id="MobiDB-lite"/>
    </source>
</evidence>
<proteinExistence type="predicted"/>
<dbReference type="InterPro" id="IPR011598">
    <property type="entry name" value="bHLH_dom"/>
</dbReference>
<dbReference type="GO" id="GO:0003700">
    <property type="term" value="F:DNA-binding transcription factor activity"/>
    <property type="evidence" value="ECO:0007669"/>
    <property type="project" value="TreeGrafter"/>
</dbReference>
<dbReference type="GO" id="GO:0003677">
    <property type="term" value="F:DNA binding"/>
    <property type="evidence" value="ECO:0007669"/>
    <property type="project" value="UniProtKB-KW"/>
</dbReference>
<dbReference type="GO" id="GO:0046983">
    <property type="term" value="F:protein dimerization activity"/>
    <property type="evidence" value="ECO:0007669"/>
    <property type="project" value="InterPro"/>
</dbReference>
<evidence type="ECO:0000256" key="4">
    <source>
        <dbReference type="ARBA" id="ARBA00023163"/>
    </source>
</evidence>
<gene>
    <name evidence="8" type="ORF">GGX14DRAFT_634763</name>
</gene>
<keyword evidence="5" id="KW-0539">Nucleus</keyword>
<evidence type="ECO:0000256" key="5">
    <source>
        <dbReference type="ARBA" id="ARBA00023242"/>
    </source>
</evidence>
<dbReference type="SMART" id="SM00353">
    <property type="entry name" value="HLH"/>
    <property type="match status" value="1"/>
</dbReference>
<sequence>MPFSHAIPPSPTSSASSGSTGPRTPESSNAMYPYPYPYPTHLSLPILPDLEGRASNLDGSDDSASGVKRTLKMKQRISTAERRASHNAVERIRREALNARFLDLAAVLPNLASVRRPSKSSIVNSSIAYIHASRRHRFLAAQQLRMLATECDSLRRDANEWRARAGAMRLDTPSRGDSFSMVLGEELYYEVGDFQGACEEEDVDEYNVSAMPGYRMEDEMMRLQMLQAQQQAESPFAHNVPPMPPHSHSAPLPLSSSGSPHGHSAYAYAVPAVHPQPHVQSPMIASPTSYDDYDQQLQLQQLMQQETDQKWVYTQQMMHAQGALETPQILSQDRSQQGLGVW</sequence>
<feature type="region of interest" description="Disordered" evidence="6">
    <location>
        <begin position="1"/>
        <end position="33"/>
    </location>
</feature>
<dbReference type="InterPro" id="IPR036638">
    <property type="entry name" value="HLH_DNA-bd_sf"/>
</dbReference>
<keyword evidence="4" id="KW-0804">Transcription</keyword>
<dbReference type="Pfam" id="PF00010">
    <property type="entry name" value="HLH"/>
    <property type="match status" value="1"/>
</dbReference>
<organism evidence="8 9">
    <name type="scientific">Mycena pura</name>
    <dbReference type="NCBI Taxonomy" id="153505"/>
    <lineage>
        <taxon>Eukaryota</taxon>
        <taxon>Fungi</taxon>
        <taxon>Dikarya</taxon>
        <taxon>Basidiomycota</taxon>
        <taxon>Agaricomycotina</taxon>
        <taxon>Agaricomycetes</taxon>
        <taxon>Agaricomycetidae</taxon>
        <taxon>Agaricales</taxon>
        <taxon>Marasmiineae</taxon>
        <taxon>Mycenaceae</taxon>
        <taxon>Mycena</taxon>
    </lineage>
</organism>
<evidence type="ECO:0000256" key="3">
    <source>
        <dbReference type="ARBA" id="ARBA00023159"/>
    </source>
</evidence>
<dbReference type="SUPFAM" id="SSF47459">
    <property type="entry name" value="HLH, helix-loop-helix DNA-binding domain"/>
    <property type="match status" value="1"/>
</dbReference>
<dbReference type="Gene3D" id="4.10.280.10">
    <property type="entry name" value="Helix-loop-helix DNA-binding domain"/>
    <property type="match status" value="1"/>
</dbReference>
<keyword evidence="1" id="KW-0805">Transcription regulation</keyword>
<feature type="region of interest" description="Disordered" evidence="6">
    <location>
        <begin position="230"/>
        <end position="260"/>
    </location>
</feature>
<protein>
    <recommendedName>
        <fullName evidence="7">BHLH domain-containing protein</fullName>
    </recommendedName>
</protein>
<reference evidence="8" key="1">
    <citation type="submission" date="2023-03" db="EMBL/GenBank/DDBJ databases">
        <title>Massive genome expansion in bonnet fungi (Mycena s.s.) driven by repeated elements and novel gene families across ecological guilds.</title>
        <authorList>
            <consortium name="Lawrence Berkeley National Laboratory"/>
            <person name="Harder C.B."/>
            <person name="Miyauchi S."/>
            <person name="Viragh M."/>
            <person name="Kuo A."/>
            <person name="Thoen E."/>
            <person name="Andreopoulos B."/>
            <person name="Lu D."/>
            <person name="Skrede I."/>
            <person name="Drula E."/>
            <person name="Henrissat B."/>
            <person name="Morin E."/>
            <person name="Kohler A."/>
            <person name="Barry K."/>
            <person name="LaButti K."/>
            <person name="Morin E."/>
            <person name="Salamov A."/>
            <person name="Lipzen A."/>
            <person name="Mereny Z."/>
            <person name="Hegedus B."/>
            <person name="Baldrian P."/>
            <person name="Stursova M."/>
            <person name="Weitz H."/>
            <person name="Taylor A."/>
            <person name="Grigoriev I.V."/>
            <person name="Nagy L.G."/>
            <person name="Martin F."/>
            <person name="Kauserud H."/>
        </authorList>
    </citation>
    <scope>NUCLEOTIDE SEQUENCE</scope>
    <source>
        <strain evidence="8">9144</strain>
    </source>
</reference>
<dbReference type="PANTHER" id="PTHR10328">
    <property type="entry name" value="PROTEIN MAX MYC-ASSOCIATED FACTOR X"/>
    <property type="match status" value="1"/>
</dbReference>
<dbReference type="AlphaFoldDB" id="A0AAD6VF60"/>
<evidence type="ECO:0000259" key="7">
    <source>
        <dbReference type="PROSITE" id="PS50888"/>
    </source>
</evidence>
<evidence type="ECO:0000313" key="9">
    <source>
        <dbReference type="Proteomes" id="UP001219525"/>
    </source>
</evidence>
<dbReference type="GO" id="GO:0045944">
    <property type="term" value="P:positive regulation of transcription by RNA polymerase II"/>
    <property type="evidence" value="ECO:0007669"/>
    <property type="project" value="TreeGrafter"/>
</dbReference>
<comment type="caution">
    <text evidence="8">The sequence shown here is derived from an EMBL/GenBank/DDBJ whole genome shotgun (WGS) entry which is preliminary data.</text>
</comment>
<evidence type="ECO:0000256" key="2">
    <source>
        <dbReference type="ARBA" id="ARBA00023125"/>
    </source>
</evidence>
<dbReference type="PROSITE" id="PS50888">
    <property type="entry name" value="BHLH"/>
    <property type="match status" value="1"/>
</dbReference>
<dbReference type="CDD" id="cd00083">
    <property type="entry name" value="bHLH_SF"/>
    <property type="match status" value="1"/>
</dbReference>
<keyword evidence="3" id="KW-0010">Activator</keyword>
<evidence type="ECO:0000313" key="8">
    <source>
        <dbReference type="EMBL" id="KAJ7207995.1"/>
    </source>
</evidence>
<feature type="domain" description="BHLH" evidence="7">
    <location>
        <begin position="81"/>
        <end position="133"/>
    </location>
</feature>
<accession>A0AAD6VF60</accession>
<dbReference type="PANTHER" id="PTHR10328:SF3">
    <property type="entry name" value="PROTEIN MAX"/>
    <property type="match status" value="1"/>
</dbReference>
<evidence type="ECO:0000256" key="1">
    <source>
        <dbReference type="ARBA" id="ARBA00023015"/>
    </source>
</evidence>